<evidence type="ECO:0000256" key="6">
    <source>
        <dbReference type="SAM" id="MobiDB-lite"/>
    </source>
</evidence>
<proteinExistence type="predicted"/>
<keyword evidence="3" id="KW-0328">Glycosyltransferase</keyword>
<evidence type="ECO:0000313" key="8">
    <source>
        <dbReference type="EMBL" id="KAA5543818.1"/>
    </source>
</evidence>
<dbReference type="RefSeq" id="WP_150076570.1">
    <property type="nucleotide sequence ID" value="NZ_VWOX01000005.1"/>
</dbReference>
<comment type="caution">
    <text evidence="8">The sequence shown here is derived from an EMBL/GenBank/DDBJ whole genome shotgun (WGS) entry which is preliminary data.</text>
</comment>
<dbReference type="AlphaFoldDB" id="A0A5M6D8D7"/>
<gene>
    <name evidence="8" type="ORF">FYK55_11655</name>
</gene>
<protein>
    <submittedName>
        <fullName evidence="8">Glycosyltransferase</fullName>
    </submittedName>
</protein>
<dbReference type="PANTHER" id="PTHR43646:SF2">
    <property type="entry name" value="GLYCOSYLTRANSFERASE 2-LIKE DOMAIN-CONTAINING PROTEIN"/>
    <property type="match status" value="1"/>
</dbReference>
<dbReference type="InterPro" id="IPR029044">
    <property type="entry name" value="Nucleotide-diphossugar_trans"/>
</dbReference>
<dbReference type="Proteomes" id="UP000324479">
    <property type="component" value="Unassembled WGS sequence"/>
</dbReference>
<name>A0A5M6D8D7_9BACT</name>
<evidence type="ECO:0000256" key="4">
    <source>
        <dbReference type="ARBA" id="ARBA00022679"/>
    </source>
</evidence>
<evidence type="ECO:0000313" key="9">
    <source>
        <dbReference type="Proteomes" id="UP000324479"/>
    </source>
</evidence>
<keyword evidence="4 8" id="KW-0808">Transferase</keyword>
<dbReference type="GO" id="GO:0005886">
    <property type="term" value="C:plasma membrane"/>
    <property type="evidence" value="ECO:0007669"/>
    <property type="project" value="UniProtKB-SubCell"/>
</dbReference>
<feature type="region of interest" description="Disordered" evidence="6">
    <location>
        <begin position="305"/>
        <end position="330"/>
    </location>
</feature>
<dbReference type="SUPFAM" id="SSF53448">
    <property type="entry name" value="Nucleotide-diphospho-sugar transferases"/>
    <property type="match status" value="1"/>
</dbReference>
<sequence length="330" mass="37244">MNPPSNSRPLITVVIPALNEQDHIGQCLAALFDQTFPREQYQVIVVDNGSVDRTCEIVTQAGARLLHESRRSAYWARNRAIENSDSTWLAFTDADCFPDPHWLSNLHQCAKRNNAWIVGGLTKYDIRCDNLGNRLLCETHQPSQLRQTIETHHCVAGGNLFVRREAFEQLGLFRVIESGSDIELSKRLSQAGFPSFFAEDAVVRHQCDLSNWDYLRRTYRIRKGQRRHSGQPCGVRPAIQQLRKLPWRPGIHAVGADSKPARTSTQWIAEWAYRWANRWAGFLGEFNASIRPAVSLDAPTRIDPAGAHKTHPSPAHEFRIPVAAGESSGH</sequence>
<dbReference type="PANTHER" id="PTHR43646">
    <property type="entry name" value="GLYCOSYLTRANSFERASE"/>
    <property type="match status" value="1"/>
</dbReference>
<keyword evidence="2" id="KW-1003">Cell membrane</keyword>
<keyword evidence="9" id="KW-1185">Reference proteome</keyword>
<organism evidence="8 9">
    <name type="scientific">Roseiconus nitratireducens</name>
    <dbReference type="NCBI Taxonomy" id="2605748"/>
    <lineage>
        <taxon>Bacteria</taxon>
        <taxon>Pseudomonadati</taxon>
        <taxon>Planctomycetota</taxon>
        <taxon>Planctomycetia</taxon>
        <taxon>Pirellulales</taxon>
        <taxon>Pirellulaceae</taxon>
        <taxon>Roseiconus</taxon>
    </lineage>
</organism>
<reference evidence="8 9" key="1">
    <citation type="submission" date="2019-08" db="EMBL/GenBank/DDBJ databases">
        <authorList>
            <person name="Dhanesh K."/>
            <person name="Kumar G."/>
            <person name="Sasikala C."/>
            <person name="Venkata Ramana C."/>
        </authorList>
    </citation>
    <scope>NUCLEOTIDE SEQUENCE [LARGE SCALE GENOMIC DNA]</scope>
    <source>
        <strain evidence="8 9">JC645</strain>
    </source>
</reference>
<comment type="subcellular location">
    <subcellularLocation>
        <location evidence="1">Cell membrane</location>
    </subcellularLocation>
</comment>
<evidence type="ECO:0000256" key="1">
    <source>
        <dbReference type="ARBA" id="ARBA00004236"/>
    </source>
</evidence>
<evidence type="ECO:0000256" key="3">
    <source>
        <dbReference type="ARBA" id="ARBA00022676"/>
    </source>
</evidence>
<dbReference type="Pfam" id="PF00535">
    <property type="entry name" value="Glycos_transf_2"/>
    <property type="match status" value="1"/>
</dbReference>
<feature type="domain" description="Glycosyltransferase 2-like" evidence="7">
    <location>
        <begin position="12"/>
        <end position="170"/>
    </location>
</feature>
<accession>A0A5M6D8D7</accession>
<dbReference type="Gene3D" id="3.90.550.10">
    <property type="entry name" value="Spore Coat Polysaccharide Biosynthesis Protein SpsA, Chain A"/>
    <property type="match status" value="1"/>
</dbReference>
<dbReference type="InterPro" id="IPR001173">
    <property type="entry name" value="Glyco_trans_2-like"/>
</dbReference>
<evidence type="ECO:0000256" key="5">
    <source>
        <dbReference type="ARBA" id="ARBA00023136"/>
    </source>
</evidence>
<evidence type="ECO:0000256" key="2">
    <source>
        <dbReference type="ARBA" id="ARBA00022475"/>
    </source>
</evidence>
<keyword evidence="5" id="KW-0472">Membrane</keyword>
<dbReference type="EMBL" id="VWOX01000005">
    <property type="protein sequence ID" value="KAA5543818.1"/>
    <property type="molecule type" value="Genomic_DNA"/>
</dbReference>
<dbReference type="GO" id="GO:0016757">
    <property type="term" value="F:glycosyltransferase activity"/>
    <property type="evidence" value="ECO:0007669"/>
    <property type="project" value="UniProtKB-KW"/>
</dbReference>
<evidence type="ECO:0000259" key="7">
    <source>
        <dbReference type="Pfam" id="PF00535"/>
    </source>
</evidence>